<dbReference type="Gene3D" id="1.10.287.130">
    <property type="match status" value="1"/>
</dbReference>
<feature type="domain" description="PAC" evidence="19">
    <location>
        <begin position="797"/>
        <end position="849"/>
    </location>
</feature>
<dbReference type="PANTHER" id="PTHR43304">
    <property type="entry name" value="PHYTOCHROME-LIKE PROTEIN CPH1"/>
    <property type="match status" value="1"/>
</dbReference>
<evidence type="ECO:0000313" key="20">
    <source>
        <dbReference type="EMBL" id="MBD2200852.1"/>
    </source>
</evidence>
<dbReference type="InterPro" id="IPR036097">
    <property type="entry name" value="HisK_dim/P_sf"/>
</dbReference>
<dbReference type="SMART" id="SM00388">
    <property type="entry name" value="HisKA"/>
    <property type="match status" value="1"/>
</dbReference>
<dbReference type="InterPro" id="IPR013656">
    <property type="entry name" value="PAS_4"/>
</dbReference>
<keyword evidence="7 15" id="KW-0812">Transmembrane</keyword>
<dbReference type="InterPro" id="IPR003661">
    <property type="entry name" value="HisK_dim/P_dom"/>
</dbReference>
<keyword evidence="5" id="KW-0597">Phosphoprotein</keyword>
<evidence type="ECO:0000256" key="11">
    <source>
        <dbReference type="ARBA" id="ARBA00022989"/>
    </source>
</evidence>
<dbReference type="InterPro" id="IPR025201">
    <property type="entry name" value="KdpD_TM"/>
</dbReference>
<dbReference type="Gene3D" id="3.30.450.40">
    <property type="match status" value="1"/>
</dbReference>
<reference evidence="20 21" key="1">
    <citation type="journal article" date="2020" name="ISME J.">
        <title>Comparative genomics reveals insights into cyanobacterial evolution and habitat adaptation.</title>
        <authorList>
            <person name="Chen M.Y."/>
            <person name="Teng W.K."/>
            <person name="Zhao L."/>
            <person name="Hu C.X."/>
            <person name="Zhou Y.K."/>
            <person name="Han B.P."/>
            <person name="Song L.R."/>
            <person name="Shu W.S."/>
        </authorList>
    </citation>
    <scope>NUCLEOTIDE SEQUENCE [LARGE SCALE GENOMIC DNA]</scope>
    <source>
        <strain evidence="20 21">FACHB-288</strain>
    </source>
</reference>
<dbReference type="Pfam" id="PF01590">
    <property type="entry name" value="GAF"/>
    <property type="match status" value="1"/>
</dbReference>
<protein>
    <recommendedName>
        <fullName evidence="4">histidine kinase</fullName>
        <ecNumber evidence="4">2.7.13.3</ecNumber>
    </recommendedName>
</protein>
<dbReference type="PROSITE" id="PS50112">
    <property type="entry name" value="PAS"/>
    <property type="match status" value="4"/>
</dbReference>
<dbReference type="InterPro" id="IPR013655">
    <property type="entry name" value="PAS_fold_3"/>
</dbReference>
<evidence type="ECO:0000313" key="21">
    <source>
        <dbReference type="Proteomes" id="UP000658514"/>
    </source>
</evidence>
<evidence type="ECO:0000256" key="12">
    <source>
        <dbReference type="ARBA" id="ARBA00023012"/>
    </source>
</evidence>
<keyword evidence="13 15" id="KW-0472">Membrane</keyword>
<organism evidence="20 21">
    <name type="scientific">Calothrix parietina FACHB-288</name>
    <dbReference type="NCBI Taxonomy" id="2692896"/>
    <lineage>
        <taxon>Bacteria</taxon>
        <taxon>Bacillati</taxon>
        <taxon>Cyanobacteriota</taxon>
        <taxon>Cyanophyceae</taxon>
        <taxon>Nostocales</taxon>
        <taxon>Calotrichaceae</taxon>
        <taxon>Calothrix</taxon>
    </lineage>
</organism>
<dbReference type="InterPro" id="IPR003018">
    <property type="entry name" value="GAF"/>
</dbReference>
<evidence type="ECO:0000256" key="14">
    <source>
        <dbReference type="SAM" id="Coils"/>
    </source>
</evidence>
<evidence type="ECO:0000256" key="1">
    <source>
        <dbReference type="ARBA" id="ARBA00000085"/>
    </source>
</evidence>
<evidence type="ECO:0000256" key="15">
    <source>
        <dbReference type="SAM" id="Phobius"/>
    </source>
</evidence>
<evidence type="ECO:0000259" key="19">
    <source>
        <dbReference type="PROSITE" id="PS50113"/>
    </source>
</evidence>
<dbReference type="SUPFAM" id="SSF55874">
    <property type="entry name" value="ATPase domain of HSP90 chaperone/DNA topoisomerase II/histidine kinase"/>
    <property type="match status" value="1"/>
</dbReference>
<evidence type="ECO:0000256" key="8">
    <source>
        <dbReference type="ARBA" id="ARBA00022741"/>
    </source>
</evidence>
<dbReference type="EC" id="2.7.13.3" evidence="4"/>
<comment type="similarity">
    <text evidence="3">In the N-terminal section; belongs to the phytochrome family.</text>
</comment>
<feature type="transmembrane region" description="Helical" evidence="15">
    <location>
        <begin position="6"/>
        <end position="24"/>
    </location>
</feature>
<dbReference type="EMBL" id="JACJQH010000121">
    <property type="protein sequence ID" value="MBD2200852.1"/>
    <property type="molecule type" value="Genomic_DNA"/>
</dbReference>
<dbReference type="PROSITE" id="PS50113">
    <property type="entry name" value="PAC"/>
    <property type="match status" value="4"/>
</dbReference>
<comment type="subcellular location">
    <subcellularLocation>
        <location evidence="2">Membrane</location>
        <topology evidence="2">Multi-pass membrane protein</topology>
    </subcellularLocation>
</comment>
<dbReference type="SUPFAM" id="SSF55781">
    <property type="entry name" value="GAF domain-like"/>
    <property type="match status" value="1"/>
</dbReference>
<dbReference type="CDD" id="cd00082">
    <property type="entry name" value="HisKA"/>
    <property type="match status" value="1"/>
</dbReference>
<evidence type="ECO:0000256" key="2">
    <source>
        <dbReference type="ARBA" id="ARBA00004141"/>
    </source>
</evidence>
<dbReference type="PROSITE" id="PS50046">
    <property type="entry name" value="PHYTOCHROME_2"/>
    <property type="match status" value="1"/>
</dbReference>
<keyword evidence="6" id="KW-0808">Transferase</keyword>
<feature type="domain" description="PAS" evidence="18">
    <location>
        <begin position="605"/>
        <end position="644"/>
    </location>
</feature>
<evidence type="ECO:0000256" key="4">
    <source>
        <dbReference type="ARBA" id="ARBA00012438"/>
    </source>
</evidence>
<dbReference type="Pfam" id="PF02518">
    <property type="entry name" value="HATPase_c"/>
    <property type="match status" value="1"/>
</dbReference>
<dbReference type="Proteomes" id="UP000658514">
    <property type="component" value="Unassembled WGS sequence"/>
</dbReference>
<dbReference type="InterPro" id="IPR000014">
    <property type="entry name" value="PAS"/>
</dbReference>
<dbReference type="SMART" id="SM00091">
    <property type="entry name" value="PAS"/>
    <property type="match status" value="5"/>
</dbReference>
<evidence type="ECO:0000259" key="16">
    <source>
        <dbReference type="PROSITE" id="PS50046"/>
    </source>
</evidence>
<evidence type="ECO:0000256" key="13">
    <source>
        <dbReference type="ARBA" id="ARBA00023136"/>
    </source>
</evidence>
<dbReference type="PANTHER" id="PTHR43304:SF1">
    <property type="entry name" value="PAC DOMAIN-CONTAINING PROTEIN"/>
    <property type="match status" value="1"/>
</dbReference>
<feature type="domain" description="Histidine kinase" evidence="17">
    <location>
        <begin position="981"/>
        <end position="1198"/>
    </location>
</feature>
<dbReference type="PRINTS" id="PR00344">
    <property type="entry name" value="BCTRLSENSOR"/>
</dbReference>
<dbReference type="Gene3D" id="1.20.120.620">
    <property type="entry name" value="Backbone structure of the membrane domain of e. Coli histidine kinase receptor kdpd"/>
    <property type="match status" value="1"/>
</dbReference>
<dbReference type="InterPro" id="IPR052162">
    <property type="entry name" value="Sensor_kinase/Photoreceptor"/>
</dbReference>
<dbReference type="Pfam" id="PF08447">
    <property type="entry name" value="PAS_3"/>
    <property type="match status" value="2"/>
</dbReference>
<feature type="domain" description="PAC" evidence="19">
    <location>
        <begin position="511"/>
        <end position="563"/>
    </location>
</feature>
<keyword evidence="11 15" id="KW-1133">Transmembrane helix</keyword>
<dbReference type="PROSITE" id="PS50109">
    <property type="entry name" value="HIS_KIN"/>
    <property type="match status" value="1"/>
</dbReference>
<keyword evidence="9" id="KW-0418">Kinase</keyword>
<dbReference type="Pfam" id="PF00512">
    <property type="entry name" value="HisKA"/>
    <property type="match status" value="1"/>
</dbReference>
<keyword evidence="12" id="KW-0902">Two-component regulatory system</keyword>
<dbReference type="InterPro" id="IPR000700">
    <property type="entry name" value="PAS-assoc_C"/>
</dbReference>
<dbReference type="Pfam" id="PF13426">
    <property type="entry name" value="PAS_9"/>
    <property type="match status" value="2"/>
</dbReference>
<dbReference type="NCBIfam" id="TIGR00229">
    <property type="entry name" value="sensory_box"/>
    <property type="match status" value="5"/>
</dbReference>
<dbReference type="InterPro" id="IPR016132">
    <property type="entry name" value="Phyto_chromo_attachment"/>
</dbReference>
<feature type="domain" description="PAS" evidence="18">
    <location>
        <begin position="850"/>
        <end position="923"/>
    </location>
</feature>
<feature type="domain" description="Phytochrome chromophore attachment site" evidence="16">
    <location>
        <begin position="271"/>
        <end position="407"/>
    </location>
</feature>
<dbReference type="CDD" id="cd16922">
    <property type="entry name" value="HATPase_EvgS-ArcB-TorS-like"/>
    <property type="match status" value="1"/>
</dbReference>
<gene>
    <name evidence="20" type="ORF">H6G24_36335</name>
</gene>
<dbReference type="RefSeq" id="WP_190552115.1">
    <property type="nucleotide sequence ID" value="NZ_CAWPNO010000026.1"/>
</dbReference>
<feature type="domain" description="PAS" evidence="18">
    <location>
        <begin position="724"/>
        <end position="794"/>
    </location>
</feature>
<evidence type="ECO:0000256" key="5">
    <source>
        <dbReference type="ARBA" id="ARBA00022553"/>
    </source>
</evidence>
<dbReference type="InterPro" id="IPR029016">
    <property type="entry name" value="GAF-like_dom_sf"/>
</dbReference>
<sequence length="1198" mass="136929">MMRYDRRLLSYAIAIGSTAIALLLSLCLEQLISRTIGAFFYIAIAVTTWYGGFRPGIVTVTLSTLAINYFFIPPRYKFSIPEVEDVFRLVLFLLVGLTIHFITGSLYHSRHKIQQLGQKLAQENAEQLRMALSAAQMGMWDWDMVTGKINWSPEHEYLFGLTVGSFDGKYETFDACLHPDDRTLLNQAVQQAIQTHRIYHCEFRVIWADGSIHWVEGRGQAFYNAAGEPVRMSGTVMAIDERKQAQSQEKQQFEQQRLVMEMTQRIRRSLNLQEILQATVDEVRQFLECDRVIIFQFSPGWGGTTVVESVAPEWMSILPLKIYDPCIGEENVEPFKRGLVTAKSDIYTAGISPCHVEFLASLQVRANLVVPILLGDELWGLLAAHHCAAPREWQSSEIDLLRQLGAQVSIAIQQAALFTQVDTELQERKQAEIALQERESTLNLFVRYAPASIAMFDRQMCYVMASKRWVEEYHLDSIESLIGRSHYEIFPEITQQWRDIHQRCLAGMIEKCDEDLFVRLDGSQQWICWEIHPWRKATGEIGGIMIFADDITERKQVQIALEQMNTELEQQVTKRTEQLKQTNNRLLDTVIQQQQIQLLLLEQAQLLDLAHDTIMTLDLSWKITFWNDGAESMYGFSKAEAVGQISHTLLKTQFPQPLSEIEAEFLATGYWEGELIHFRKDAQPVTVSSRWVLQKDNVGKPVKILEINNNITVQKQAQAAIQKYLQEVEDLYHNAPCGYHSLNVDGNFIRINDTELKLLGYTREEMLHKKFLDFLTPKSKQLFHENFPKFKQQGWINNLEFEIFKKDGTTTWISLNATALTDEAGNFIMSRSTLFDISERKHIEAALGESEEKFRQLAENIQAVFWMTDKDYQQVLYVSPAYEAIWQRSCADLYENVLAWIESVHPDDRDRVKLEMLEQLKTGQFEKKYRIIRPDGSIRWIRDRAFAIKNELGEIVRIAGLAEDITEEQKIEQMKNEFIGIVSHELRTPLTSIRASMGLLKSGIYAQKPEKSQRMIEIAAKESDRLVRLVNDILDLERLDSGRVVLEKTICKAADLIEQAVAGVQAIAKQQNIAFDIHARDEQVWAANDAVIQTLTNLLSNALKFSPADSTIAISVQQQKDALLFKISDRGRGIPADKLETIFNRFQQVDASDARTKGGTGLGLAICRTIIEQHGGKIWVESTLGTGSTFFFTLPIAV</sequence>
<evidence type="ECO:0000256" key="9">
    <source>
        <dbReference type="ARBA" id="ARBA00022777"/>
    </source>
</evidence>
<dbReference type="InterPro" id="IPR005467">
    <property type="entry name" value="His_kinase_dom"/>
</dbReference>
<keyword evidence="10" id="KW-0067">ATP-binding</keyword>
<dbReference type="Pfam" id="PF08448">
    <property type="entry name" value="PAS_4"/>
    <property type="match status" value="1"/>
</dbReference>
<dbReference type="InterPro" id="IPR001610">
    <property type="entry name" value="PAC"/>
</dbReference>
<dbReference type="Pfam" id="PF13493">
    <property type="entry name" value="DUF4118"/>
    <property type="match status" value="1"/>
</dbReference>
<name>A0ABR8ALE2_9CYAN</name>
<evidence type="ECO:0000256" key="6">
    <source>
        <dbReference type="ARBA" id="ARBA00022679"/>
    </source>
</evidence>
<dbReference type="Gene3D" id="3.30.565.10">
    <property type="entry name" value="Histidine kinase-like ATPase, C-terminal domain"/>
    <property type="match status" value="1"/>
</dbReference>
<feature type="coiled-coil region" evidence="14">
    <location>
        <begin position="554"/>
        <end position="585"/>
    </location>
</feature>
<dbReference type="CDD" id="cd00130">
    <property type="entry name" value="PAS"/>
    <property type="match status" value="5"/>
</dbReference>
<dbReference type="SMART" id="SM00086">
    <property type="entry name" value="PAC"/>
    <property type="match status" value="5"/>
</dbReference>
<evidence type="ECO:0000259" key="18">
    <source>
        <dbReference type="PROSITE" id="PS50112"/>
    </source>
</evidence>
<keyword evidence="14" id="KW-0175">Coiled coil</keyword>
<dbReference type="SUPFAM" id="SSF55785">
    <property type="entry name" value="PYP-like sensor domain (PAS domain)"/>
    <property type="match status" value="5"/>
</dbReference>
<dbReference type="InterPro" id="IPR035965">
    <property type="entry name" value="PAS-like_dom_sf"/>
</dbReference>
<keyword evidence="21" id="KW-1185">Reference proteome</keyword>
<evidence type="ECO:0000256" key="3">
    <source>
        <dbReference type="ARBA" id="ARBA00006402"/>
    </source>
</evidence>
<evidence type="ECO:0000256" key="10">
    <source>
        <dbReference type="ARBA" id="ARBA00022840"/>
    </source>
</evidence>
<dbReference type="InterPro" id="IPR038318">
    <property type="entry name" value="KdpD_sf"/>
</dbReference>
<dbReference type="InterPro" id="IPR003594">
    <property type="entry name" value="HATPase_dom"/>
</dbReference>
<keyword evidence="8" id="KW-0547">Nucleotide-binding</keyword>
<feature type="domain" description="PAC" evidence="19">
    <location>
        <begin position="199"/>
        <end position="251"/>
    </location>
</feature>
<feature type="domain" description="PAS" evidence="18">
    <location>
        <begin position="124"/>
        <end position="196"/>
    </location>
</feature>
<dbReference type="SUPFAM" id="SSF47384">
    <property type="entry name" value="Homodimeric domain of signal transducing histidine kinase"/>
    <property type="match status" value="1"/>
</dbReference>
<feature type="transmembrane region" description="Helical" evidence="15">
    <location>
        <begin position="31"/>
        <end position="50"/>
    </location>
</feature>
<dbReference type="InterPro" id="IPR004358">
    <property type="entry name" value="Sig_transdc_His_kin-like_C"/>
</dbReference>
<feature type="transmembrane region" description="Helical" evidence="15">
    <location>
        <begin position="86"/>
        <end position="107"/>
    </location>
</feature>
<feature type="domain" description="PAC" evidence="19">
    <location>
        <begin position="925"/>
        <end position="977"/>
    </location>
</feature>
<evidence type="ECO:0000256" key="7">
    <source>
        <dbReference type="ARBA" id="ARBA00022692"/>
    </source>
</evidence>
<accession>A0ABR8ALE2</accession>
<comment type="catalytic activity">
    <reaction evidence="1">
        <text>ATP + protein L-histidine = ADP + protein N-phospho-L-histidine.</text>
        <dbReference type="EC" id="2.7.13.3"/>
    </reaction>
</comment>
<proteinExistence type="inferred from homology"/>
<evidence type="ECO:0000259" key="17">
    <source>
        <dbReference type="PROSITE" id="PS50109"/>
    </source>
</evidence>
<dbReference type="Gene3D" id="3.30.450.20">
    <property type="entry name" value="PAS domain"/>
    <property type="match status" value="5"/>
</dbReference>
<comment type="caution">
    <text evidence="20">The sequence shown here is derived from an EMBL/GenBank/DDBJ whole genome shotgun (WGS) entry which is preliminary data.</text>
</comment>
<dbReference type="InterPro" id="IPR036890">
    <property type="entry name" value="HATPase_C_sf"/>
</dbReference>
<dbReference type="SMART" id="SM00065">
    <property type="entry name" value="GAF"/>
    <property type="match status" value="1"/>
</dbReference>
<dbReference type="SMART" id="SM00387">
    <property type="entry name" value="HATPase_c"/>
    <property type="match status" value="1"/>
</dbReference>